<dbReference type="PANTHER" id="PTHR43135:SF3">
    <property type="entry name" value="ALPHA-D-RIBOSE 1-METHYLPHOSPHONATE 5-TRIPHOSPHATE DIPHOSPHATASE"/>
    <property type="match status" value="1"/>
</dbReference>
<dbReference type="SUPFAM" id="SSF51556">
    <property type="entry name" value="Metallo-dependent hydrolases"/>
    <property type="match status" value="1"/>
</dbReference>
<dbReference type="InterPro" id="IPR011059">
    <property type="entry name" value="Metal-dep_hydrolase_composite"/>
</dbReference>
<dbReference type="PANTHER" id="PTHR43135">
    <property type="entry name" value="ALPHA-D-RIBOSE 1-METHYLPHOSPHONATE 5-TRIPHOSPHATE DIPHOSPHATASE"/>
    <property type="match status" value="1"/>
</dbReference>
<evidence type="ECO:0000313" key="2">
    <source>
        <dbReference type="EMBL" id="RZS98689.1"/>
    </source>
</evidence>
<evidence type="ECO:0000313" key="3">
    <source>
        <dbReference type="Proteomes" id="UP000292209"/>
    </source>
</evidence>
<dbReference type="InterPro" id="IPR006680">
    <property type="entry name" value="Amidohydro-rel"/>
</dbReference>
<dbReference type="InterPro" id="IPR032466">
    <property type="entry name" value="Metal_Hydrolase"/>
</dbReference>
<gene>
    <name evidence="2" type="ORF">BC751_4355</name>
</gene>
<dbReference type="InterPro" id="IPR051781">
    <property type="entry name" value="Metallo-dep_Hydrolase"/>
</dbReference>
<sequence>MFSLRSIAILIFTCLFLPLYAQIQESGSILFENVRVFDGKSKDLSGPVNVWIEGNKIRSISTAPIPTASGMTKIQGNGKTLMPGLIDVHVHMAFGSLTMREMMSPMLSEGVIMEKVGVGAEKMLMRGFTSVRDAGGPIFPLKMGVDSGKIKGPRIWPSGATISQTAGHGDFRTPEEQSRRFFGEPSRAERFNATFIADGRDEVLTAVRENLRFGASQIKLMAGGGTSSAYDPVDVTQYTFDEMRAAVEAAEDWGTYVMVHAYTPRAVQRAIKAGVKCVEHGQMLDEKTLRLMKRKGIWLSTQNLRESTPNMDPQRVEKRKPVIEGQAKLWPMVQKMKLKIAWGTDFLFEPELNEQQNAYILLLQQWFTNAEILKMVTHDNAELLQLSGLRSPYPGKLGVVEEGALADLILVDGNPLADLSLIANPAEKFVVIMKDGKVYKNMVE</sequence>
<organism evidence="2 3">
    <name type="scientific">Cecembia calidifontis</name>
    <dbReference type="NCBI Taxonomy" id="1187080"/>
    <lineage>
        <taxon>Bacteria</taxon>
        <taxon>Pseudomonadati</taxon>
        <taxon>Bacteroidota</taxon>
        <taxon>Cytophagia</taxon>
        <taxon>Cytophagales</taxon>
        <taxon>Cyclobacteriaceae</taxon>
        <taxon>Cecembia</taxon>
    </lineage>
</organism>
<dbReference type="GO" id="GO:0016810">
    <property type="term" value="F:hydrolase activity, acting on carbon-nitrogen (but not peptide) bonds"/>
    <property type="evidence" value="ECO:0007669"/>
    <property type="project" value="InterPro"/>
</dbReference>
<evidence type="ECO:0000259" key="1">
    <source>
        <dbReference type="Pfam" id="PF01979"/>
    </source>
</evidence>
<keyword evidence="3" id="KW-1185">Reference proteome</keyword>
<accession>A0A4V2F760</accession>
<reference evidence="2 3" key="1">
    <citation type="submission" date="2019-02" db="EMBL/GenBank/DDBJ databases">
        <title>Genomic Encyclopedia of Archaeal and Bacterial Type Strains, Phase II (KMG-II): from individual species to whole genera.</title>
        <authorList>
            <person name="Goeker M."/>
        </authorList>
    </citation>
    <scope>NUCLEOTIDE SEQUENCE [LARGE SCALE GENOMIC DNA]</scope>
    <source>
        <strain evidence="2 3">DSM 21411</strain>
    </source>
</reference>
<dbReference type="SUPFAM" id="SSF51338">
    <property type="entry name" value="Composite domain of metallo-dependent hydrolases"/>
    <property type="match status" value="2"/>
</dbReference>
<dbReference type="InterPro" id="IPR057744">
    <property type="entry name" value="OTAase-like"/>
</dbReference>
<dbReference type="EMBL" id="SGXG01000001">
    <property type="protein sequence ID" value="RZS98689.1"/>
    <property type="molecule type" value="Genomic_DNA"/>
</dbReference>
<comment type="caution">
    <text evidence="2">The sequence shown here is derived from an EMBL/GenBank/DDBJ whole genome shotgun (WGS) entry which is preliminary data.</text>
</comment>
<dbReference type="CDD" id="cd01299">
    <property type="entry name" value="Met_dep_hydrolase_A"/>
    <property type="match status" value="1"/>
</dbReference>
<dbReference type="AlphaFoldDB" id="A0A4V2F760"/>
<dbReference type="Gene3D" id="2.30.40.10">
    <property type="entry name" value="Urease, subunit C, domain 1"/>
    <property type="match status" value="1"/>
</dbReference>
<proteinExistence type="predicted"/>
<protein>
    <submittedName>
        <fullName evidence="2">Imidazolonepropionase-like amidohydrolase</fullName>
    </submittedName>
</protein>
<dbReference type="Proteomes" id="UP000292209">
    <property type="component" value="Unassembled WGS sequence"/>
</dbReference>
<feature type="domain" description="Amidohydrolase-related" evidence="1">
    <location>
        <begin position="80"/>
        <end position="443"/>
    </location>
</feature>
<name>A0A4V2F760_9BACT</name>
<dbReference type="Gene3D" id="3.20.20.140">
    <property type="entry name" value="Metal-dependent hydrolases"/>
    <property type="match status" value="1"/>
</dbReference>
<keyword evidence="2" id="KW-0378">Hydrolase</keyword>
<dbReference type="OrthoDB" id="9797498at2"/>
<dbReference type="RefSeq" id="WP_130277347.1">
    <property type="nucleotide sequence ID" value="NZ_SGXG01000001.1"/>
</dbReference>
<dbReference type="Pfam" id="PF01979">
    <property type="entry name" value="Amidohydro_1"/>
    <property type="match status" value="1"/>
</dbReference>